<evidence type="ECO:0000313" key="2">
    <source>
        <dbReference type="Proteomes" id="UP000799438"/>
    </source>
</evidence>
<keyword evidence="2" id="KW-1185">Reference proteome</keyword>
<gene>
    <name evidence="1" type="ORF">K452DRAFT_35561</name>
</gene>
<dbReference type="EMBL" id="ML995608">
    <property type="protein sequence ID" value="KAF2135282.1"/>
    <property type="molecule type" value="Genomic_DNA"/>
</dbReference>
<dbReference type="AlphaFoldDB" id="A0A6A6ATF0"/>
<dbReference type="RefSeq" id="XP_033391001.1">
    <property type="nucleotide sequence ID" value="XM_033545974.1"/>
</dbReference>
<reference evidence="1" key="1">
    <citation type="journal article" date="2020" name="Stud. Mycol.">
        <title>101 Dothideomycetes genomes: a test case for predicting lifestyles and emergence of pathogens.</title>
        <authorList>
            <person name="Haridas S."/>
            <person name="Albert R."/>
            <person name="Binder M."/>
            <person name="Bloem J."/>
            <person name="Labutti K."/>
            <person name="Salamov A."/>
            <person name="Andreopoulos B."/>
            <person name="Baker S."/>
            <person name="Barry K."/>
            <person name="Bills G."/>
            <person name="Bluhm B."/>
            <person name="Cannon C."/>
            <person name="Castanera R."/>
            <person name="Culley D."/>
            <person name="Daum C."/>
            <person name="Ezra D."/>
            <person name="Gonzalez J."/>
            <person name="Henrissat B."/>
            <person name="Kuo A."/>
            <person name="Liang C."/>
            <person name="Lipzen A."/>
            <person name="Lutzoni F."/>
            <person name="Magnuson J."/>
            <person name="Mondo S."/>
            <person name="Nolan M."/>
            <person name="Ohm R."/>
            <person name="Pangilinan J."/>
            <person name="Park H.-J."/>
            <person name="Ramirez L."/>
            <person name="Alfaro M."/>
            <person name="Sun H."/>
            <person name="Tritt A."/>
            <person name="Yoshinaga Y."/>
            <person name="Zwiers L.-H."/>
            <person name="Turgeon B."/>
            <person name="Goodwin S."/>
            <person name="Spatafora J."/>
            <person name="Crous P."/>
            <person name="Grigoriev I."/>
        </authorList>
    </citation>
    <scope>NUCLEOTIDE SEQUENCE</scope>
    <source>
        <strain evidence="1">CBS 121167</strain>
    </source>
</reference>
<proteinExistence type="predicted"/>
<protein>
    <submittedName>
        <fullName evidence="1">Uncharacterized protein</fullName>
    </submittedName>
</protein>
<evidence type="ECO:0000313" key="1">
    <source>
        <dbReference type="EMBL" id="KAF2135282.1"/>
    </source>
</evidence>
<sequence length="169" mass="17714">MAIAYRAGQSNGFNLRNPTVSLGVDVTPKNRAADPALLQRPNAGGTHGTDQGRIAGTSLVHACLAWWSVGAGAGPHLGRAFLRGPTRPHATVLKKAAVAPSRNFAPRSCSSPRLQIERTSVLLRLAPVATPPAAADPPLLSDILSLFHPTHPTCASTNHQRPLPLSIIP</sequence>
<dbReference type="Proteomes" id="UP000799438">
    <property type="component" value="Unassembled WGS sequence"/>
</dbReference>
<dbReference type="GeneID" id="54303480"/>
<name>A0A6A6ATF0_9PEZI</name>
<accession>A0A6A6ATF0</accession>
<organism evidence="1 2">
    <name type="scientific">Aplosporella prunicola CBS 121167</name>
    <dbReference type="NCBI Taxonomy" id="1176127"/>
    <lineage>
        <taxon>Eukaryota</taxon>
        <taxon>Fungi</taxon>
        <taxon>Dikarya</taxon>
        <taxon>Ascomycota</taxon>
        <taxon>Pezizomycotina</taxon>
        <taxon>Dothideomycetes</taxon>
        <taxon>Dothideomycetes incertae sedis</taxon>
        <taxon>Botryosphaeriales</taxon>
        <taxon>Aplosporellaceae</taxon>
        <taxon>Aplosporella</taxon>
    </lineage>
</organism>